<gene>
    <name evidence="8" type="ORF">GQX73_g6060</name>
</gene>
<evidence type="ECO:0000256" key="1">
    <source>
        <dbReference type="ARBA" id="ARBA00001974"/>
    </source>
</evidence>
<dbReference type="GO" id="GO:0004497">
    <property type="term" value="F:monooxygenase activity"/>
    <property type="evidence" value="ECO:0007669"/>
    <property type="project" value="InterPro"/>
</dbReference>
<dbReference type="AlphaFoldDB" id="A0A7C8IML5"/>
<organism evidence="8 9">
    <name type="scientific">Xylaria multiplex</name>
    <dbReference type="NCBI Taxonomy" id="323545"/>
    <lineage>
        <taxon>Eukaryota</taxon>
        <taxon>Fungi</taxon>
        <taxon>Dikarya</taxon>
        <taxon>Ascomycota</taxon>
        <taxon>Pezizomycotina</taxon>
        <taxon>Sordariomycetes</taxon>
        <taxon>Xylariomycetidae</taxon>
        <taxon>Xylariales</taxon>
        <taxon>Xylariaceae</taxon>
        <taxon>Xylaria</taxon>
    </lineage>
</organism>
<dbReference type="EMBL" id="WUBL01000066">
    <property type="protein sequence ID" value="KAF2967549.1"/>
    <property type="molecule type" value="Genomic_DNA"/>
</dbReference>
<dbReference type="InterPro" id="IPR002938">
    <property type="entry name" value="FAD-bd"/>
</dbReference>
<protein>
    <recommendedName>
        <fullName evidence="7">FAD-binding domain-containing protein</fullName>
    </recommendedName>
</protein>
<comment type="cofactor">
    <cofactor evidence="1">
        <name>FAD</name>
        <dbReference type="ChEBI" id="CHEBI:57692"/>
    </cofactor>
</comment>
<dbReference type="SUPFAM" id="SSF51905">
    <property type="entry name" value="FAD/NAD(P)-binding domain"/>
    <property type="match status" value="1"/>
</dbReference>
<comment type="similarity">
    <text evidence="3">Belongs to the paxM FAD-dependent monooxygenase family.</text>
</comment>
<evidence type="ECO:0000313" key="9">
    <source>
        <dbReference type="Proteomes" id="UP000481858"/>
    </source>
</evidence>
<keyword evidence="5" id="KW-0274">FAD</keyword>
<evidence type="ECO:0000256" key="3">
    <source>
        <dbReference type="ARBA" id="ARBA00007992"/>
    </source>
</evidence>
<accession>A0A7C8IML5</accession>
<dbReference type="PANTHER" id="PTHR47356:SF2">
    <property type="entry name" value="FAD-BINDING DOMAIN-CONTAINING PROTEIN-RELATED"/>
    <property type="match status" value="1"/>
</dbReference>
<evidence type="ECO:0000256" key="4">
    <source>
        <dbReference type="ARBA" id="ARBA00022630"/>
    </source>
</evidence>
<dbReference type="PANTHER" id="PTHR47356">
    <property type="entry name" value="FAD-DEPENDENT MONOOXYGENASE ASQG-RELATED"/>
    <property type="match status" value="1"/>
</dbReference>
<dbReference type="GO" id="GO:0071949">
    <property type="term" value="F:FAD binding"/>
    <property type="evidence" value="ECO:0007669"/>
    <property type="project" value="InterPro"/>
</dbReference>
<dbReference type="Pfam" id="PF01494">
    <property type="entry name" value="FAD_binding_3"/>
    <property type="match status" value="1"/>
</dbReference>
<keyword evidence="4" id="KW-0285">Flavoprotein</keyword>
<evidence type="ECO:0000256" key="5">
    <source>
        <dbReference type="ARBA" id="ARBA00022827"/>
    </source>
</evidence>
<reference evidence="8 9" key="1">
    <citation type="submission" date="2019-12" db="EMBL/GenBank/DDBJ databases">
        <title>Draft genome sequence of the ascomycete Xylaria multiplex DSM 110363.</title>
        <authorList>
            <person name="Buettner E."/>
            <person name="Kellner H."/>
        </authorList>
    </citation>
    <scope>NUCLEOTIDE SEQUENCE [LARGE SCALE GENOMIC DNA]</scope>
    <source>
        <strain evidence="8 9">DSM 110363</strain>
    </source>
</reference>
<feature type="domain" description="FAD-binding" evidence="7">
    <location>
        <begin position="8"/>
        <end position="376"/>
    </location>
</feature>
<dbReference type="Gene3D" id="3.50.50.60">
    <property type="entry name" value="FAD/NAD(P)-binding domain"/>
    <property type="match status" value="1"/>
</dbReference>
<name>A0A7C8IML5_9PEZI</name>
<evidence type="ECO:0000259" key="7">
    <source>
        <dbReference type="Pfam" id="PF01494"/>
    </source>
</evidence>
<evidence type="ECO:0000313" key="8">
    <source>
        <dbReference type="EMBL" id="KAF2967549.1"/>
    </source>
</evidence>
<proteinExistence type="inferred from homology"/>
<dbReference type="PRINTS" id="PR00420">
    <property type="entry name" value="RNGMNOXGNASE"/>
</dbReference>
<dbReference type="InterPro" id="IPR036188">
    <property type="entry name" value="FAD/NAD-bd_sf"/>
</dbReference>
<comment type="pathway">
    <text evidence="2">Secondary metabolite biosynthesis.</text>
</comment>
<dbReference type="InParanoid" id="A0A7C8IML5"/>
<comment type="caution">
    <text evidence="8">The sequence shown here is derived from an EMBL/GenBank/DDBJ whole genome shotgun (WGS) entry which is preliminary data.</text>
</comment>
<evidence type="ECO:0000256" key="6">
    <source>
        <dbReference type="ARBA" id="ARBA00023002"/>
    </source>
</evidence>
<keyword evidence="9" id="KW-1185">Reference proteome</keyword>
<dbReference type="Proteomes" id="UP000481858">
    <property type="component" value="Unassembled WGS sequence"/>
</dbReference>
<evidence type="ECO:0000256" key="2">
    <source>
        <dbReference type="ARBA" id="ARBA00005179"/>
    </source>
</evidence>
<keyword evidence="6" id="KW-0560">Oxidoreductase</keyword>
<dbReference type="OrthoDB" id="2431938at2759"/>
<dbReference type="InterPro" id="IPR050562">
    <property type="entry name" value="FAD_mOase_fung"/>
</dbReference>
<sequence>MIETNNFKVIIAGGSIVGLTLANALERAGIDFVLLEKREIAPDLGASIGLLCHNSRVFEQLGVVELLNTATVPLLDRAHFTKDGYQFEDGGVLKSVSDKTRRPFRFMERRFYLQTLYDNLLDKSKVHAQVGVQSFVENKQGVTVFADNGDRYEGSILVGADGVYSTVRQLISQAVAASDPLRAKNLMSPFRASYRAIFATSQNSNFNSQRPFMPDGTVHVAYHHGISGVAATGVKGLVFWFLFVKENETTSTPDCPRFTKEDEEATIEQFGHLNLGSSYTFRDLWNSKVKTAMFPMEEGVVKGSWNNGGRVVLVGDSTSKATINPGIGGNTQVEGVCHLTNEITELLKRSPTLSTQDITDMFNKYEEKQRPRAELTVALSGFLTRYEAMETWWLRLLMPVISRIPVSWVSTLLSKHFADGPLFEFLPKPNT</sequence>